<proteinExistence type="predicted"/>
<dbReference type="RefSeq" id="WP_123140156.1">
    <property type="nucleotide sequence ID" value="NZ_NRRH01000033.1"/>
</dbReference>
<evidence type="ECO:0000313" key="3">
    <source>
        <dbReference type="Proteomes" id="UP000295247"/>
    </source>
</evidence>
<keyword evidence="1" id="KW-1133">Transmembrane helix</keyword>
<protein>
    <submittedName>
        <fullName evidence="2">Uncharacterized protein</fullName>
    </submittedName>
</protein>
<dbReference type="AlphaFoldDB" id="A0A4R4A7S7"/>
<reference evidence="2 3" key="1">
    <citation type="submission" date="2019-03" db="EMBL/GenBank/DDBJ databases">
        <title>Genomic Encyclopedia of Type Strains, Phase IV (KMG-IV): sequencing the most valuable type-strain genomes for metagenomic binning, comparative biology and taxonomic classification.</title>
        <authorList>
            <person name="Goeker M."/>
        </authorList>
    </citation>
    <scope>NUCLEOTIDE SEQUENCE [LARGE SCALE GENOMIC DNA]</scope>
    <source>
        <strain evidence="2 3">DSM 203</strain>
    </source>
</reference>
<gene>
    <name evidence="2" type="ORF">EDC29_11089</name>
</gene>
<comment type="caution">
    <text evidence="2">The sequence shown here is derived from an EMBL/GenBank/DDBJ whole genome shotgun (WGS) entry which is preliminary data.</text>
</comment>
<keyword evidence="1" id="KW-0812">Transmembrane</keyword>
<sequence>MTAAGAQPLEQALAAIAAAPGSASALTLYALVCTLEQPRSGSLFRLDKLADLEPAHRSIAYGLMETLATGGVATSEWRQLRAQIEAVVRG</sequence>
<organism evidence="2 3">
    <name type="scientific">Marichromatium gracile</name>
    <name type="common">Chromatium gracile</name>
    <dbReference type="NCBI Taxonomy" id="1048"/>
    <lineage>
        <taxon>Bacteria</taxon>
        <taxon>Pseudomonadati</taxon>
        <taxon>Pseudomonadota</taxon>
        <taxon>Gammaproteobacteria</taxon>
        <taxon>Chromatiales</taxon>
        <taxon>Chromatiaceae</taxon>
        <taxon>Marichromatium</taxon>
    </lineage>
</organism>
<evidence type="ECO:0000313" key="2">
    <source>
        <dbReference type="EMBL" id="TCW34539.1"/>
    </source>
</evidence>
<feature type="transmembrane region" description="Helical" evidence="1">
    <location>
        <begin position="12"/>
        <end position="35"/>
    </location>
</feature>
<dbReference type="Proteomes" id="UP000295247">
    <property type="component" value="Unassembled WGS sequence"/>
</dbReference>
<name>A0A4R4A7S7_MARGR</name>
<dbReference type="EMBL" id="SMDC01000010">
    <property type="protein sequence ID" value="TCW34539.1"/>
    <property type="molecule type" value="Genomic_DNA"/>
</dbReference>
<evidence type="ECO:0000256" key="1">
    <source>
        <dbReference type="SAM" id="Phobius"/>
    </source>
</evidence>
<keyword evidence="1" id="KW-0472">Membrane</keyword>
<accession>A0A4R4A7S7</accession>